<proteinExistence type="predicted"/>
<evidence type="ECO:0000313" key="3">
    <source>
        <dbReference type="Proteomes" id="UP000190042"/>
    </source>
</evidence>
<dbReference type="AlphaFoldDB" id="A0A1T4XE07"/>
<gene>
    <name evidence="2" type="ORF">SAMN04244570_0539</name>
</gene>
<dbReference type="Pfam" id="PF21747">
    <property type="entry name" value="YpoC"/>
    <property type="match status" value="1"/>
</dbReference>
<keyword evidence="3" id="KW-1185">Reference proteome</keyword>
<evidence type="ECO:0000259" key="1">
    <source>
        <dbReference type="Pfam" id="PF21747"/>
    </source>
</evidence>
<reference evidence="3" key="1">
    <citation type="submission" date="2017-02" db="EMBL/GenBank/DDBJ databases">
        <authorList>
            <person name="Varghese N."/>
            <person name="Submissions S."/>
        </authorList>
    </citation>
    <scope>NUCLEOTIDE SEQUENCE [LARGE SCALE GENOMIC DNA]</scope>
    <source>
        <strain evidence="3">DSM 23966</strain>
    </source>
</reference>
<name>A0A1T4XE07_9BACL</name>
<dbReference type="InterPro" id="IPR048427">
    <property type="entry name" value="YpoC"/>
</dbReference>
<protein>
    <recommendedName>
        <fullName evidence="1">YpoC-like domain-containing protein</fullName>
    </recommendedName>
</protein>
<dbReference type="Proteomes" id="UP000190042">
    <property type="component" value="Unassembled WGS sequence"/>
</dbReference>
<evidence type="ECO:0000313" key="2">
    <source>
        <dbReference type="EMBL" id="SKA87637.1"/>
    </source>
</evidence>
<dbReference type="EMBL" id="FUYJ01000001">
    <property type="protein sequence ID" value="SKA87637.1"/>
    <property type="molecule type" value="Genomic_DNA"/>
</dbReference>
<feature type="domain" description="YpoC-like" evidence="1">
    <location>
        <begin position="8"/>
        <end position="110"/>
    </location>
</feature>
<dbReference type="RefSeq" id="WP_078816476.1">
    <property type="nucleotide sequence ID" value="NZ_FUYJ01000001.1"/>
</dbReference>
<organism evidence="2 3">
    <name type="scientific">Sporosarcina newyorkensis</name>
    <dbReference type="NCBI Taxonomy" id="759851"/>
    <lineage>
        <taxon>Bacteria</taxon>
        <taxon>Bacillati</taxon>
        <taxon>Bacillota</taxon>
        <taxon>Bacilli</taxon>
        <taxon>Bacillales</taxon>
        <taxon>Caryophanaceae</taxon>
        <taxon>Sporosarcina</taxon>
    </lineage>
</organism>
<accession>A0A1T4XE07</accession>
<sequence length="111" mass="13317">MNHEELKESVRQTLELWSEQKPNLEKAYAVRDESRMLLVQPAIEQLERLIEQSGTEEHPHTNRIQYVLEPNNYTERIEFIKLQNTSHYALVQLNMLYDEVKKKAARLRVQR</sequence>